<accession>A0A6A3MBN9</accession>
<dbReference type="Proteomes" id="UP000429607">
    <property type="component" value="Unassembled WGS sequence"/>
</dbReference>
<evidence type="ECO:0000313" key="1">
    <source>
        <dbReference type="EMBL" id="KAE9028147.1"/>
    </source>
</evidence>
<sequence>MGPLTYKMRANWSGITGDTAKEKLICEARATIDPWVAIPNEVIIRSFKKANIVDLKWPGAVLSQRLLGHEAAARAATWHIASSYMVDLKWPGAVLSQRLLGHEAAARAATWHIASDYV</sequence>
<dbReference type="EMBL" id="QXFV01000741">
    <property type="protein sequence ID" value="KAE9028147.1"/>
    <property type="molecule type" value="Genomic_DNA"/>
</dbReference>
<organism evidence="1 2">
    <name type="scientific">Phytophthora rubi</name>
    <dbReference type="NCBI Taxonomy" id="129364"/>
    <lineage>
        <taxon>Eukaryota</taxon>
        <taxon>Sar</taxon>
        <taxon>Stramenopiles</taxon>
        <taxon>Oomycota</taxon>
        <taxon>Peronosporomycetes</taxon>
        <taxon>Peronosporales</taxon>
        <taxon>Peronosporaceae</taxon>
        <taxon>Phytophthora</taxon>
    </lineage>
</organism>
<evidence type="ECO:0000313" key="2">
    <source>
        <dbReference type="Proteomes" id="UP000429607"/>
    </source>
</evidence>
<comment type="caution">
    <text evidence="1">The sequence shown here is derived from an EMBL/GenBank/DDBJ whole genome shotgun (WGS) entry which is preliminary data.</text>
</comment>
<protein>
    <submittedName>
        <fullName evidence="1">Uncharacterized protein</fullName>
    </submittedName>
</protein>
<proteinExistence type="predicted"/>
<gene>
    <name evidence="1" type="ORF">PR001_g11803</name>
</gene>
<dbReference type="AlphaFoldDB" id="A0A6A3MBN9"/>
<name>A0A6A3MBN9_9STRA</name>
<reference evidence="1 2" key="1">
    <citation type="submission" date="2018-09" db="EMBL/GenBank/DDBJ databases">
        <title>Genomic investigation of the strawberry pathogen Phytophthora fragariae indicates pathogenicity is determined by transcriptional variation in three key races.</title>
        <authorList>
            <person name="Adams T.M."/>
            <person name="Armitage A.D."/>
            <person name="Sobczyk M.K."/>
            <person name="Bates H.J."/>
            <person name="Dunwell J.M."/>
            <person name="Nellist C.F."/>
            <person name="Harrison R.J."/>
        </authorList>
    </citation>
    <scope>NUCLEOTIDE SEQUENCE [LARGE SCALE GENOMIC DNA]</scope>
    <source>
        <strain evidence="1 2">SCRP249</strain>
    </source>
</reference>